<dbReference type="Proteomes" id="UP000466345">
    <property type="component" value="Unassembled WGS sequence"/>
</dbReference>
<accession>A0A7K0CMF8</accession>
<protein>
    <submittedName>
        <fullName evidence="2">Uncharacterized protein</fullName>
    </submittedName>
</protein>
<evidence type="ECO:0000313" key="3">
    <source>
        <dbReference type="Proteomes" id="UP000466345"/>
    </source>
</evidence>
<proteinExistence type="predicted"/>
<comment type="caution">
    <text evidence="2">The sequence shown here is derived from an EMBL/GenBank/DDBJ whole genome shotgun (WGS) entry which is preliminary data.</text>
</comment>
<gene>
    <name evidence="2" type="ORF">SRB5_48330</name>
</gene>
<sequence>MLLGPEELHTLRRALAQVIQPQPPASSDAVFADRCLRLLADLAEATREAARKAAFTADELRRYRAALPGAAAGYTELLEQALADGHRPLVSDVVALRTLTAQPAGAAETARRRALLRRCERAAAQRYAVTQGVPPVRAATRGRPLIALPGGRMSEETTQKPAAPRAPQQQPHPSPGGEPGRRPVPTPAEVFPPGRRRPPPPPVEPDEALTA</sequence>
<dbReference type="AlphaFoldDB" id="A0A7K0CMF8"/>
<feature type="region of interest" description="Disordered" evidence="1">
    <location>
        <begin position="140"/>
        <end position="211"/>
    </location>
</feature>
<dbReference type="EMBL" id="WEGJ01000023">
    <property type="protein sequence ID" value="MQY14657.1"/>
    <property type="molecule type" value="Genomic_DNA"/>
</dbReference>
<organism evidence="2 3">
    <name type="scientific">Streptomyces smaragdinus</name>
    <dbReference type="NCBI Taxonomy" id="2585196"/>
    <lineage>
        <taxon>Bacteria</taxon>
        <taxon>Bacillati</taxon>
        <taxon>Actinomycetota</taxon>
        <taxon>Actinomycetes</taxon>
        <taxon>Kitasatosporales</taxon>
        <taxon>Streptomycetaceae</taxon>
        <taxon>Streptomyces</taxon>
    </lineage>
</organism>
<evidence type="ECO:0000256" key="1">
    <source>
        <dbReference type="SAM" id="MobiDB-lite"/>
    </source>
</evidence>
<reference evidence="2 3" key="1">
    <citation type="submission" date="2019-10" db="EMBL/GenBank/DDBJ databases">
        <title>Streptomyces smaragdinus sp. nov. and Streptomyces fabii sp. nov., isolated from the gut of fungus growing-termite Macrotermes natalensis.</title>
        <authorList>
            <person name="Schwitalla J."/>
            <person name="Benndorf R."/>
            <person name="Martin K."/>
            <person name="De Beer W."/>
            <person name="Kaster A.-K."/>
            <person name="Vollmers J."/>
            <person name="Poulsen M."/>
            <person name="Beemelmanns C."/>
        </authorList>
    </citation>
    <scope>NUCLEOTIDE SEQUENCE [LARGE SCALE GENOMIC DNA]</scope>
    <source>
        <strain evidence="2 3">RB5</strain>
    </source>
</reference>
<keyword evidence="3" id="KW-1185">Reference proteome</keyword>
<feature type="compositionally biased region" description="Pro residues" evidence="1">
    <location>
        <begin position="170"/>
        <end position="186"/>
    </location>
</feature>
<name>A0A7K0CMF8_9ACTN</name>
<evidence type="ECO:0000313" key="2">
    <source>
        <dbReference type="EMBL" id="MQY14657.1"/>
    </source>
</evidence>